<evidence type="ECO:0000256" key="2">
    <source>
        <dbReference type="PROSITE-ProRule" id="PRU00191"/>
    </source>
</evidence>
<evidence type="ECO:0000313" key="5">
    <source>
        <dbReference type="EMBL" id="KAI6652728.1"/>
    </source>
</evidence>
<accession>A0AAV7JUW3</accession>
<dbReference type="InterPro" id="IPR000980">
    <property type="entry name" value="SH2"/>
</dbReference>
<dbReference type="Proteomes" id="UP001165289">
    <property type="component" value="Unassembled WGS sequence"/>
</dbReference>
<organism evidence="5 6">
    <name type="scientific">Oopsacas minuta</name>
    <dbReference type="NCBI Taxonomy" id="111878"/>
    <lineage>
        <taxon>Eukaryota</taxon>
        <taxon>Metazoa</taxon>
        <taxon>Porifera</taxon>
        <taxon>Hexactinellida</taxon>
        <taxon>Hexasterophora</taxon>
        <taxon>Lyssacinosida</taxon>
        <taxon>Leucopsacidae</taxon>
        <taxon>Oopsacas</taxon>
    </lineage>
</organism>
<dbReference type="SUPFAM" id="SSF55550">
    <property type="entry name" value="SH2 domain"/>
    <property type="match status" value="1"/>
</dbReference>
<evidence type="ECO:0000259" key="3">
    <source>
        <dbReference type="PROSITE" id="PS50001"/>
    </source>
</evidence>
<dbReference type="InterPro" id="IPR036860">
    <property type="entry name" value="SH2_dom_sf"/>
</dbReference>
<name>A0AAV7JUW3_9METZ</name>
<dbReference type="PROSITE" id="PS50001">
    <property type="entry name" value="SH2"/>
    <property type="match status" value="1"/>
</dbReference>
<dbReference type="PANTHER" id="PTHR14336:SF15">
    <property type="entry name" value="DUAL ADAPTER FOR PHOSPHOTYROSINE AND 3-PHOSPHOTYROSINE AND 3-PHOSPHOINOSITIDE"/>
    <property type="match status" value="1"/>
</dbReference>
<dbReference type="AlphaFoldDB" id="A0AAV7JUW3"/>
<evidence type="ECO:0000313" key="6">
    <source>
        <dbReference type="Proteomes" id="UP001165289"/>
    </source>
</evidence>
<proteinExistence type="predicted"/>
<dbReference type="InterPro" id="IPR051707">
    <property type="entry name" value="PI-Interact_SigTrans_Reg"/>
</dbReference>
<dbReference type="InterPro" id="IPR001849">
    <property type="entry name" value="PH_domain"/>
</dbReference>
<evidence type="ECO:0000256" key="1">
    <source>
        <dbReference type="ARBA" id="ARBA00022999"/>
    </source>
</evidence>
<dbReference type="EMBL" id="JAKMXF010000297">
    <property type="protein sequence ID" value="KAI6652728.1"/>
    <property type="molecule type" value="Genomic_DNA"/>
</dbReference>
<dbReference type="PANTHER" id="PTHR14336">
    <property type="entry name" value="TANDEM PH DOMAIN CONTAINING PROTEIN"/>
    <property type="match status" value="1"/>
</dbReference>
<comment type="caution">
    <text evidence="5">The sequence shown here is derived from an EMBL/GenBank/DDBJ whole genome shotgun (WGS) entry which is preliminary data.</text>
</comment>
<dbReference type="PROSITE" id="PS50003">
    <property type="entry name" value="PH_DOMAIN"/>
    <property type="match status" value="1"/>
</dbReference>
<dbReference type="Gene3D" id="3.30.505.10">
    <property type="entry name" value="SH2 domain"/>
    <property type="match status" value="1"/>
</dbReference>
<protein>
    <submittedName>
        <fullName evidence="5">Dual adapter for phosphotyrosine and 3-phosphotyrosine and 3-phosphoinositide</fullName>
    </submittedName>
</protein>
<dbReference type="Gene3D" id="2.30.29.30">
    <property type="entry name" value="Pleckstrin-homology domain (PH domain)/Phosphotyrosine-binding domain (PTB)"/>
    <property type="match status" value="1"/>
</dbReference>
<keyword evidence="1 2" id="KW-0727">SH2 domain</keyword>
<dbReference type="Pfam" id="PF00169">
    <property type="entry name" value="PH"/>
    <property type="match status" value="1"/>
</dbReference>
<dbReference type="FunFam" id="2.30.29.30:FF:000286">
    <property type="entry name" value="PH-protein kinase domain containing protein"/>
    <property type="match status" value="1"/>
</dbReference>
<feature type="domain" description="SH2" evidence="3">
    <location>
        <begin position="28"/>
        <end position="133"/>
    </location>
</feature>
<dbReference type="SMART" id="SM00233">
    <property type="entry name" value="PH"/>
    <property type="match status" value="1"/>
</dbReference>
<gene>
    <name evidence="5" type="ORF">LOD99_4114</name>
</gene>
<feature type="domain" description="PH" evidence="4">
    <location>
        <begin position="168"/>
        <end position="270"/>
    </location>
</feature>
<dbReference type="SUPFAM" id="SSF50729">
    <property type="entry name" value="PH domain-like"/>
    <property type="match status" value="1"/>
</dbReference>
<sequence length="285" mass="33215">MDSDANTGNLPQMRKSSGGTNAIDTLPWYYPGTDRHAAECVLKTHDIDGSFIIIKERIIGDYEYYDLCVWNVGTPSHFQVRYRRDVDEIEFGLKKYSLSTFKQQFERPSRIVKSDRDVILLKHPLPNNVREPIEIWDVVITQDLVRSDKEIRFMRVKSDPNILSSCSLGVKGGYLIKRGHVRKNWKRRWFVLDKNILNYYEMKPNLNDNPNPKPKGIIDLSETIQFTAEDHSVKQPYCFAIHVSKKIYLISAETEIDYKSWVEALKTAIEKYQDTDKRNVSSDFV</sequence>
<reference evidence="5 6" key="1">
    <citation type="journal article" date="2023" name="BMC Biol.">
        <title>The compact genome of the sponge Oopsacas minuta (Hexactinellida) is lacking key metazoan core genes.</title>
        <authorList>
            <person name="Santini S."/>
            <person name="Schenkelaars Q."/>
            <person name="Jourda C."/>
            <person name="Duchesne M."/>
            <person name="Belahbib H."/>
            <person name="Rocher C."/>
            <person name="Selva M."/>
            <person name="Riesgo A."/>
            <person name="Vervoort M."/>
            <person name="Leys S.P."/>
            <person name="Kodjabachian L."/>
            <person name="Le Bivic A."/>
            <person name="Borchiellini C."/>
            <person name="Claverie J.M."/>
            <person name="Renard E."/>
        </authorList>
    </citation>
    <scope>NUCLEOTIDE SEQUENCE [LARGE SCALE GENOMIC DNA]</scope>
    <source>
        <strain evidence="5">SPO-2</strain>
    </source>
</reference>
<keyword evidence="6" id="KW-1185">Reference proteome</keyword>
<dbReference type="InterPro" id="IPR011993">
    <property type="entry name" value="PH-like_dom_sf"/>
</dbReference>
<evidence type="ECO:0000259" key="4">
    <source>
        <dbReference type="PROSITE" id="PS50003"/>
    </source>
</evidence>